<protein>
    <submittedName>
        <fullName evidence="4">Predicted histidine uptake transporter</fullName>
    </submittedName>
</protein>
<evidence type="ECO:0000256" key="1">
    <source>
        <dbReference type="SAM" id="MobiDB-lite"/>
    </source>
</evidence>
<dbReference type="AlphaFoldDB" id="A0A1X6WW67"/>
<feature type="transmembrane region" description="Helical" evidence="2">
    <location>
        <begin position="103"/>
        <end position="121"/>
    </location>
</feature>
<evidence type="ECO:0000259" key="3">
    <source>
        <dbReference type="Pfam" id="PF07670"/>
    </source>
</evidence>
<keyword evidence="5" id="KW-1185">Reference proteome</keyword>
<dbReference type="Pfam" id="PF07670">
    <property type="entry name" value="Gate"/>
    <property type="match status" value="1"/>
</dbReference>
<feature type="transmembrane region" description="Helical" evidence="2">
    <location>
        <begin position="173"/>
        <end position="194"/>
    </location>
</feature>
<proteinExistence type="predicted"/>
<name>A0A1X6WW67_9MICO</name>
<evidence type="ECO:0000313" key="5">
    <source>
        <dbReference type="Proteomes" id="UP000195981"/>
    </source>
</evidence>
<feature type="transmembrane region" description="Helical" evidence="2">
    <location>
        <begin position="215"/>
        <end position="233"/>
    </location>
</feature>
<feature type="transmembrane region" description="Helical" evidence="2">
    <location>
        <begin position="353"/>
        <end position="372"/>
    </location>
</feature>
<evidence type="ECO:0000313" key="4">
    <source>
        <dbReference type="EMBL" id="SLM89741.1"/>
    </source>
</evidence>
<gene>
    <name evidence="4" type="ORF">FM110_04135</name>
</gene>
<feature type="transmembrane region" description="Helical" evidence="2">
    <location>
        <begin position="133"/>
        <end position="153"/>
    </location>
</feature>
<feature type="transmembrane region" description="Helical" evidence="2">
    <location>
        <begin position="463"/>
        <end position="484"/>
    </location>
</feature>
<dbReference type="Proteomes" id="UP000195981">
    <property type="component" value="Unassembled WGS sequence"/>
</dbReference>
<sequence length="485" mass="51965">MPLLPEGLSMMTPHPAPDGPSDRRGERTAAPYGGSIEDTARLIADGEIHPGAPRSVPVPGRWRFVVYSLLGIAMFFVSVEIGGKSTILVDHVLTAVRWALGPAVPWVVLALVVLGTVRPFVTGSWRASALRTVFALANIVGLVIAVLFCLGRFPGPLADPAIGPFLWEKLAIPVGLIVPVGAVFLALLIGYGLMEFIGVFVQPIMRPLWRVPGRAAVDAVASFVGSYSLALLITDRVYREGRYTSREAAIIATGFSTVSATFMIIVAKTLGLMDHWNLYFFLTLAITFAVTAITVRIPPLRSIPEDTFEGVAHVPEPQVTSGRMRAAWGEAMDTLAKAPSLARGTWDTFKDGVLMASAIVPSILSIGLAGLLLAEHTPLFDLLGWIFYPFTWVTGLPDPALAGKASAVGIAEMFLPALMVADHTSMALRFTIGVVCVSQIIFFSALVPSILATSIPVPVGRLVVLWFERVALTILITAPIAHLLF</sequence>
<feature type="region of interest" description="Disordered" evidence="1">
    <location>
        <begin position="1"/>
        <end position="31"/>
    </location>
</feature>
<dbReference type="InterPro" id="IPR011642">
    <property type="entry name" value="Gate_dom"/>
</dbReference>
<keyword evidence="2" id="KW-0472">Membrane</keyword>
<keyword evidence="2" id="KW-1133">Transmembrane helix</keyword>
<feature type="domain" description="Nucleoside transporter/FeoB GTPase Gate" evidence="3">
    <location>
        <begin position="172"/>
        <end position="272"/>
    </location>
</feature>
<dbReference type="EMBL" id="FWFG01000035">
    <property type="protein sequence ID" value="SLM89741.1"/>
    <property type="molecule type" value="Genomic_DNA"/>
</dbReference>
<feature type="transmembrane region" description="Helical" evidence="2">
    <location>
        <begin position="64"/>
        <end position="83"/>
    </location>
</feature>
<feature type="transmembrane region" description="Helical" evidence="2">
    <location>
        <begin position="278"/>
        <end position="297"/>
    </location>
</feature>
<evidence type="ECO:0000256" key="2">
    <source>
        <dbReference type="SAM" id="Phobius"/>
    </source>
</evidence>
<accession>A0A1X6WW67</accession>
<feature type="transmembrane region" description="Helical" evidence="2">
    <location>
        <begin position="248"/>
        <end position="266"/>
    </location>
</feature>
<organism evidence="4 5">
    <name type="scientific">Brachybacterium nesterenkovii</name>
    <dbReference type="NCBI Taxonomy" id="47847"/>
    <lineage>
        <taxon>Bacteria</taxon>
        <taxon>Bacillati</taxon>
        <taxon>Actinomycetota</taxon>
        <taxon>Actinomycetes</taxon>
        <taxon>Micrococcales</taxon>
        <taxon>Dermabacteraceae</taxon>
        <taxon>Brachybacterium</taxon>
    </lineage>
</organism>
<keyword evidence="2" id="KW-0812">Transmembrane</keyword>
<feature type="transmembrane region" description="Helical" evidence="2">
    <location>
        <begin position="428"/>
        <end position="451"/>
    </location>
</feature>
<reference evidence="4 5" key="1">
    <citation type="submission" date="2017-02" db="EMBL/GenBank/DDBJ databases">
        <authorList>
            <person name="Peterson S.W."/>
        </authorList>
    </citation>
    <scope>NUCLEOTIDE SEQUENCE [LARGE SCALE GENOMIC DNA]</scope>
    <source>
        <strain evidence="4 5">CIP104813</strain>
    </source>
</reference>